<dbReference type="Gene3D" id="1.10.10.10">
    <property type="entry name" value="Winged helix-like DNA-binding domain superfamily/Winged helix DNA-binding domain"/>
    <property type="match status" value="1"/>
</dbReference>
<feature type="region of interest" description="Disordered" evidence="4">
    <location>
        <begin position="248"/>
        <end position="268"/>
    </location>
</feature>
<dbReference type="InterPro" id="IPR036388">
    <property type="entry name" value="WH-like_DNA-bd_sf"/>
</dbReference>
<dbReference type="Gene3D" id="3.30.450.40">
    <property type="match status" value="1"/>
</dbReference>
<evidence type="ECO:0000313" key="7">
    <source>
        <dbReference type="EMBL" id="TVZ02200.1"/>
    </source>
</evidence>
<dbReference type="SMART" id="SM00346">
    <property type="entry name" value="HTH_ICLR"/>
    <property type="match status" value="1"/>
</dbReference>
<organism evidence="7 8">
    <name type="scientific">Trebonia kvetii</name>
    <dbReference type="NCBI Taxonomy" id="2480626"/>
    <lineage>
        <taxon>Bacteria</taxon>
        <taxon>Bacillati</taxon>
        <taxon>Actinomycetota</taxon>
        <taxon>Actinomycetes</taxon>
        <taxon>Streptosporangiales</taxon>
        <taxon>Treboniaceae</taxon>
        <taxon>Trebonia</taxon>
    </lineage>
</organism>
<keyword evidence="2" id="KW-0238">DNA-binding</keyword>
<comment type="caution">
    <text evidence="7">The sequence shown here is derived from an EMBL/GenBank/DDBJ whole genome shotgun (WGS) entry which is preliminary data.</text>
</comment>
<dbReference type="InterPro" id="IPR005471">
    <property type="entry name" value="Tscrpt_reg_IclR_N"/>
</dbReference>
<dbReference type="Proteomes" id="UP000460272">
    <property type="component" value="Unassembled WGS sequence"/>
</dbReference>
<accession>A0A6P2BTA1</accession>
<proteinExistence type="predicted"/>
<name>A0A6P2BTA1_9ACTN</name>
<keyword evidence="8" id="KW-1185">Reference proteome</keyword>
<dbReference type="GO" id="GO:0003700">
    <property type="term" value="F:DNA-binding transcription factor activity"/>
    <property type="evidence" value="ECO:0007669"/>
    <property type="project" value="TreeGrafter"/>
</dbReference>
<dbReference type="Pfam" id="PF09339">
    <property type="entry name" value="HTH_IclR"/>
    <property type="match status" value="1"/>
</dbReference>
<dbReference type="PROSITE" id="PS51078">
    <property type="entry name" value="ICLR_ED"/>
    <property type="match status" value="1"/>
</dbReference>
<dbReference type="SUPFAM" id="SSF46785">
    <property type="entry name" value="Winged helix' DNA-binding domain"/>
    <property type="match status" value="1"/>
</dbReference>
<evidence type="ECO:0000256" key="4">
    <source>
        <dbReference type="SAM" id="MobiDB-lite"/>
    </source>
</evidence>
<feature type="domain" description="IclR-ED" evidence="6">
    <location>
        <begin position="71"/>
        <end position="249"/>
    </location>
</feature>
<dbReference type="InterPro" id="IPR050707">
    <property type="entry name" value="HTH_MetabolicPath_Reg"/>
</dbReference>
<dbReference type="AlphaFoldDB" id="A0A6P2BTA1"/>
<protein>
    <submittedName>
        <fullName evidence="7">IclR family transcriptional regulator</fullName>
    </submittedName>
</protein>
<keyword evidence="1" id="KW-0805">Transcription regulation</keyword>
<keyword evidence="3" id="KW-0804">Transcription</keyword>
<feature type="domain" description="HTH iclR-type" evidence="5">
    <location>
        <begin position="10"/>
        <end position="70"/>
    </location>
</feature>
<dbReference type="EMBL" id="RPFW01000005">
    <property type="protein sequence ID" value="TVZ02200.1"/>
    <property type="molecule type" value="Genomic_DNA"/>
</dbReference>
<dbReference type="PANTHER" id="PTHR30136">
    <property type="entry name" value="HELIX-TURN-HELIX TRANSCRIPTIONAL REGULATOR, ICLR FAMILY"/>
    <property type="match status" value="1"/>
</dbReference>
<sequence>MTSTDTSAPASMIDRVAQILDAFNGPASLTVAQVVVQTGVPRSSAHRILEHLVRIRWLYHDEDGSYRLGLGVLELGGLAAHQNQLRRVALPYLHELADMTGMVVHLAVLDGPEVVYLDKIGGSFGIRLPSRIGGRQPAHCTAVGKTLLAFAGEQARRDSLAIAPRGRTSRSITTDHRLRQELSWVKDRGIAFDREEALTGIGCVASPVGPPPNPAAAISICGPVTQVQFERLISPVRMAASQIWSSLASAGGGRPTSAREAYQAEAAR</sequence>
<evidence type="ECO:0000259" key="6">
    <source>
        <dbReference type="PROSITE" id="PS51078"/>
    </source>
</evidence>
<dbReference type="RefSeq" id="WP_145856984.1">
    <property type="nucleotide sequence ID" value="NZ_RPFW01000005.1"/>
</dbReference>
<dbReference type="GO" id="GO:0045892">
    <property type="term" value="P:negative regulation of DNA-templated transcription"/>
    <property type="evidence" value="ECO:0007669"/>
    <property type="project" value="TreeGrafter"/>
</dbReference>
<dbReference type="PANTHER" id="PTHR30136:SF24">
    <property type="entry name" value="HTH-TYPE TRANSCRIPTIONAL REPRESSOR ALLR"/>
    <property type="match status" value="1"/>
</dbReference>
<gene>
    <name evidence="7" type="ORF">EAS64_25570</name>
</gene>
<evidence type="ECO:0000256" key="1">
    <source>
        <dbReference type="ARBA" id="ARBA00023015"/>
    </source>
</evidence>
<evidence type="ECO:0000256" key="2">
    <source>
        <dbReference type="ARBA" id="ARBA00023125"/>
    </source>
</evidence>
<reference evidence="7 8" key="1">
    <citation type="submission" date="2018-11" db="EMBL/GenBank/DDBJ databases">
        <title>Trebonia kvetii gen.nov., sp.nov., a novel acidophilic actinobacterium, and proposal of the new actinobacterial family Treboniaceae fam. nov.</title>
        <authorList>
            <person name="Rapoport D."/>
            <person name="Sagova-Mareckova M."/>
            <person name="Sedlacek I."/>
            <person name="Provaznik J."/>
            <person name="Kralova S."/>
            <person name="Pavlinic D."/>
            <person name="Benes V."/>
            <person name="Kopecky J."/>
        </authorList>
    </citation>
    <scope>NUCLEOTIDE SEQUENCE [LARGE SCALE GENOMIC DNA]</scope>
    <source>
        <strain evidence="7 8">15Tr583</strain>
    </source>
</reference>
<dbReference type="InterPro" id="IPR029016">
    <property type="entry name" value="GAF-like_dom_sf"/>
</dbReference>
<dbReference type="OrthoDB" id="60629at2"/>
<dbReference type="GO" id="GO:0003677">
    <property type="term" value="F:DNA binding"/>
    <property type="evidence" value="ECO:0007669"/>
    <property type="project" value="UniProtKB-KW"/>
</dbReference>
<dbReference type="SUPFAM" id="SSF55781">
    <property type="entry name" value="GAF domain-like"/>
    <property type="match status" value="1"/>
</dbReference>
<dbReference type="Pfam" id="PF01614">
    <property type="entry name" value="IclR_C"/>
    <property type="match status" value="1"/>
</dbReference>
<evidence type="ECO:0000313" key="8">
    <source>
        <dbReference type="Proteomes" id="UP000460272"/>
    </source>
</evidence>
<dbReference type="InterPro" id="IPR036390">
    <property type="entry name" value="WH_DNA-bd_sf"/>
</dbReference>
<dbReference type="PROSITE" id="PS51077">
    <property type="entry name" value="HTH_ICLR"/>
    <property type="match status" value="1"/>
</dbReference>
<evidence type="ECO:0000259" key="5">
    <source>
        <dbReference type="PROSITE" id="PS51077"/>
    </source>
</evidence>
<dbReference type="InterPro" id="IPR014757">
    <property type="entry name" value="Tscrpt_reg_IclR_C"/>
</dbReference>
<evidence type="ECO:0000256" key="3">
    <source>
        <dbReference type="ARBA" id="ARBA00023163"/>
    </source>
</evidence>